<protein>
    <submittedName>
        <fullName evidence="2">Uncharacterized protein</fullName>
    </submittedName>
</protein>
<feature type="region of interest" description="Disordered" evidence="1">
    <location>
        <begin position="12"/>
        <end position="40"/>
    </location>
</feature>
<dbReference type="Proteomes" id="UP001140293">
    <property type="component" value="Unassembled WGS sequence"/>
</dbReference>
<proteinExistence type="predicted"/>
<evidence type="ECO:0000313" key="3">
    <source>
        <dbReference type="Proteomes" id="UP001140293"/>
    </source>
</evidence>
<dbReference type="AlphaFoldDB" id="A0A9X3BMM1"/>
<dbReference type="RefSeq" id="WP_264012733.1">
    <property type="nucleotide sequence ID" value="NZ_JACKSJ010000088.1"/>
</dbReference>
<keyword evidence="3" id="KW-1185">Reference proteome</keyword>
<evidence type="ECO:0000313" key="2">
    <source>
        <dbReference type="EMBL" id="MCV7170549.1"/>
    </source>
</evidence>
<comment type="caution">
    <text evidence="2">The sequence shown here is derived from an EMBL/GenBank/DDBJ whole genome shotgun (WGS) entry which is preliminary data.</text>
</comment>
<accession>A0A9X3BMM1</accession>
<name>A0A9X3BMM1_9MYCO</name>
<reference evidence="2" key="1">
    <citation type="submission" date="2020-07" db="EMBL/GenBank/DDBJ databases">
        <authorList>
            <person name="Pettersson B.M.F."/>
            <person name="Behra P.R.K."/>
            <person name="Ramesh M."/>
            <person name="Das S."/>
            <person name="Dasgupta S."/>
            <person name="Kirsebom L.A."/>
        </authorList>
    </citation>
    <scope>NUCLEOTIDE SEQUENCE</scope>
    <source>
        <strain evidence="2">DSM 44615</strain>
    </source>
</reference>
<gene>
    <name evidence="2" type="ORF">H7I41_11550</name>
</gene>
<feature type="compositionally biased region" description="Polar residues" evidence="1">
    <location>
        <begin position="12"/>
        <end position="29"/>
    </location>
</feature>
<sequence length="119" mass="13883">MGFLDDVRRLKQLQQENPQLSRQELQQMLENDKRRAHHGDYAPNAIKPYVEVVPAKAWKADLDGFVADYIGIVGLQPEDTFAVYPEPNRENPGTLTIIYRDRPEYADGRRRYRRILLGE</sequence>
<dbReference type="EMBL" id="JACKSJ010000088">
    <property type="protein sequence ID" value="MCV7170549.1"/>
    <property type="molecule type" value="Genomic_DNA"/>
</dbReference>
<reference evidence="2" key="2">
    <citation type="journal article" date="2022" name="BMC Genomics">
        <title>Comparative genome analysis of mycobacteria focusing on tRNA and non-coding RNA.</title>
        <authorList>
            <person name="Behra P.R.K."/>
            <person name="Pettersson B.M.F."/>
            <person name="Ramesh M."/>
            <person name="Das S."/>
            <person name="Dasgupta S."/>
            <person name="Kirsebom L.A."/>
        </authorList>
    </citation>
    <scope>NUCLEOTIDE SEQUENCE</scope>
    <source>
        <strain evidence="2">DSM 44615</strain>
    </source>
</reference>
<evidence type="ECO:0000256" key="1">
    <source>
        <dbReference type="SAM" id="MobiDB-lite"/>
    </source>
</evidence>
<organism evidence="2 3">
    <name type="scientific">[Mycobacterium] manitobense</name>
    <dbReference type="NCBI Taxonomy" id="190147"/>
    <lineage>
        <taxon>Bacteria</taxon>
        <taxon>Bacillati</taxon>
        <taxon>Actinomycetota</taxon>
        <taxon>Actinomycetes</taxon>
        <taxon>Mycobacteriales</taxon>
        <taxon>Mycobacteriaceae</taxon>
        <taxon>Mycolicibacterium</taxon>
    </lineage>
</organism>